<dbReference type="EMBL" id="CAWUHC010000012">
    <property type="protein sequence ID" value="CAK7214619.1"/>
    <property type="molecule type" value="Genomic_DNA"/>
</dbReference>
<evidence type="ECO:0000313" key="2">
    <source>
        <dbReference type="Proteomes" id="UP001642406"/>
    </source>
</evidence>
<dbReference type="Proteomes" id="UP001642406">
    <property type="component" value="Unassembled WGS sequence"/>
</dbReference>
<protein>
    <submittedName>
        <fullName evidence="1">Uncharacterized protein</fullName>
    </submittedName>
</protein>
<comment type="caution">
    <text evidence="1">The sequence shown here is derived from an EMBL/GenBank/DDBJ whole genome shotgun (WGS) entry which is preliminary data.</text>
</comment>
<keyword evidence="2" id="KW-1185">Reference proteome</keyword>
<organism evidence="1 2">
    <name type="scientific">Sporothrix bragantina</name>
    <dbReference type="NCBI Taxonomy" id="671064"/>
    <lineage>
        <taxon>Eukaryota</taxon>
        <taxon>Fungi</taxon>
        <taxon>Dikarya</taxon>
        <taxon>Ascomycota</taxon>
        <taxon>Pezizomycotina</taxon>
        <taxon>Sordariomycetes</taxon>
        <taxon>Sordariomycetidae</taxon>
        <taxon>Ophiostomatales</taxon>
        <taxon>Ophiostomataceae</taxon>
        <taxon>Sporothrix</taxon>
    </lineage>
</organism>
<gene>
    <name evidence="1" type="ORF">SBRCBS47491_002207</name>
</gene>
<reference evidence="1 2" key="1">
    <citation type="submission" date="2024-01" db="EMBL/GenBank/DDBJ databases">
        <authorList>
            <person name="Allen C."/>
            <person name="Tagirdzhanova G."/>
        </authorList>
    </citation>
    <scope>NUCLEOTIDE SEQUENCE [LARGE SCALE GENOMIC DNA]</scope>
</reference>
<proteinExistence type="predicted"/>
<accession>A0ABP0B5M2</accession>
<sequence length="244" mass="26656">MNREAAHADDGGHSAPGHHFGLDIQNGLFYQNRIYIGSFIDKVREDLRPEASVIDKLMDMKRRLGDDGFLDLVPPTKPWSHFVSISNMNKDPAGGDGGGGNYVFKQGGASGLTIGQVSPIEAMVRTPVADGPDVVEGDSGSCIFNMEGEVIALLDARVTACEIRRRLFQMHPGTDTSDAAALPTDPTIPPQMRAPTGFHDWTAVAPPQVGPQPIDIALLTPWEWIVKDILRQFGYQVRWPKTNQ</sequence>
<evidence type="ECO:0000313" key="1">
    <source>
        <dbReference type="EMBL" id="CAK7214619.1"/>
    </source>
</evidence>
<name>A0ABP0B5M2_9PEZI</name>